<dbReference type="AlphaFoldDB" id="A0A4V3IWZ8"/>
<dbReference type="Proteomes" id="UP000298468">
    <property type="component" value="Unassembled WGS sequence"/>
</dbReference>
<comment type="caution">
    <text evidence="1">The sequence shown here is derived from an EMBL/GenBank/DDBJ whole genome shotgun (WGS) entry which is preliminary data.</text>
</comment>
<dbReference type="RefSeq" id="WP_134641374.1">
    <property type="nucleotide sequence ID" value="NZ_SOHM01000030.1"/>
</dbReference>
<protein>
    <submittedName>
        <fullName evidence="1">Uncharacterized protein</fullName>
    </submittedName>
</protein>
<accession>A0A4V3IWZ8</accession>
<evidence type="ECO:0000313" key="2">
    <source>
        <dbReference type="Proteomes" id="UP000298468"/>
    </source>
</evidence>
<sequence length="101" mass="10818">MYAAEIYAAELEPRDITIGRRAGMLAGSAASIALSLFGMGDSPIGPAVSDLVIRVRDDGRVVYRAGQGNSQLADSMLETAQRELAQFTPERFATEWGLDLA</sequence>
<dbReference type="OrthoDB" id="5119629at2"/>
<keyword evidence="2" id="KW-1185">Reference proteome</keyword>
<proteinExistence type="predicted"/>
<organism evidence="1 2">
    <name type="scientific">Cryobacterium lactosi</name>
    <dbReference type="NCBI Taxonomy" id="1259202"/>
    <lineage>
        <taxon>Bacteria</taxon>
        <taxon>Bacillati</taxon>
        <taxon>Actinomycetota</taxon>
        <taxon>Actinomycetes</taxon>
        <taxon>Micrococcales</taxon>
        <taxon>Microbacteriaceae</taxon>
        <taxon>Cryobacterium</taxon>
    </lineage>
</organism>
<dbReference type="EMBL" id="SOHM01000030">
    <property type="protein sequence ID" value="TFD88134.1"/>
    <property type="molecule type" value="Genomic_DNA"/>
</dbReference>
<gene>
    <name evidence="1" type="ORF">E3T61_13635</name>
</gene>
<name>A0A4V3IWZ8_9MICO</name>
<evidence type="ECO:0000313" key="1">
    <source>
        <dbReference type="EMBL" id="TFD88134.1"/>
    </source>
</evidence>
<reference evidence="1 2" key="1">
    <citation type="submission" date="2019-03" db="EMBL/GenBank/DDBJ databases">
        <title>Genomics of glacier-inhabiting Cryobacterium strains.</title>
        <authorList>
            <person name="Liu Q."/>
            <person name="Xin Y.-H."/>
        </authorList>
    </citation>
    <scope>NUCLEOTIDE SEQUENCE [LARGE SCALE GENOMIC DNA]</scope>
    <source>
        <strain evidence="1 2">Sr59</strain>
    </source>
</reference>